<dbReference type="PANTHER" id="PTHR36151:SF3">
    <property type="entry name" value="ER-BOUND OXYGENASE MPAB_MPAB'_RUBBER OXYGENASE CATALYTIC DOMAIN-CONTAINING PROTEIN"/>
    <property type="match status" value="1"/>
</dbReference>
<organism evidence="2 3">
    <name type="scientific">Pseudonocardia oroxyli</name>
    <dbReference type="NCBI Taxonomy" id="366584"/>
    <lineage>
        <taxon>Bacteria</taxon>
        <taxon>Bacillati</taxon>
        <taxon>Actinomycetota</taxon>
        <taxon>Actinomycetes</taxon>
        <taxon>Pseudonocardiales</taxon>
        <taxon>Pseudonocardiaceae</taxon>
        <taxon>Pseudonocardia</taxon>
    </lineage>
</organism>
<evidence type="ECO:0000313" key="3">
    <source>
        <dbReference type="Proteomes" id="UP000198967"/>
    </source>
</evidence>
<dbReference type="EMBL" id="FNBE01000001">
    <property type="protein sequence ID" value="SDE62272.1"/>
    <property type="molecule type" value="Genomic_DNA"/>
</dbReference>
<proteinExistence type="predicted"/>
<gene>
    <name evidence="2" type="ORF">SAMN05216377_101358</name>
</gene>
<dbReference type="AlphaFoldDB" id="A0A1G7EF54"/>
<dbReference type="Proteomes" id="UP000198967">
    <property type="component" value="Unassembled WGS sequence"/>
</dbReference>
<evidence type="ECO:0000313" key="2">
    <source>
        <dbReference type="EMBL" id="SDE62272.1"/>
    </source>
</evidence>
<sequence>MVREQVAALRARLGADVFQKVAGDEGPSRRERIHDAPGPRWFAEDRPIRRVHGDASMFVGGLRALLLQSLHPLAMAGVAGHSGYRGDPWGRLARTSYFLASTTFGPDAEARETIERIKSVHAVVRGTAPDGRPYSAGDPHLLEWVHVAEIDSFLRAHQRYGSRPLDQAERDGYVADTARVARELGVLDPPETEAALAERLDRFRPELEGTAEARSAARFLLLHPPLARAARAPYALLAAAAVGLLPRWARLPLRLPYLPLAEATVVRGAGTAITAGIRWVMSP</sequence>
<name>A0A1G7EF54_PSEOR</name>
<keyword evidence="3" id="KW-1185">Reference proteome</keyword>
<protein>
    <submittedName>
        <fullName evidence="2">Uncharacterized conserved protein, DUF2236 family</fullName>
    </submittedName>
</protein>
<feature type="domain" description="ER-bound oxygenase mpaB/mpaB'/Rubber oxygenase catalytic" evidence="1">
    <location>
        <begin position="49"/>
        <end position="274"/>
    </location>
</feature>
<accession>A0A1G7EF54</accession>
<dbReference type="STRING" id="366584.SAMN05216377_101358"/>
<dbReference type="GO" id="GO:0016491">
    <property type="term" value="F:oxidoreductase activity"/>
    <property type="evidence" value="ECO:0007669"/>
    <property type="project" value="InterPro"/>
</dbReference>
<dbReference type="OrthoDB" id="108890at2"/>
<evidence type="ECO:0000259" key="1">
    <source>
        <dbReference type="Pfam" id="PF09995"/>
    </source>
</evidence>
<dbReference type="PANTHER" id="PTHR36151">
    <property type="entry name" value="BLR2777 PROTEIN"/>
    <property type="match status" value="1"/>
</dbReference>
<dbReference type="Pfam" id="PF09995">
    <property type="entry name" value="MPAB_Lcp_cat"/>
    <property type="match status" value="1"/>
</dbReference>
<reference evidence="2 3" key="1">
    <citation type="submission" date="2016-10" db="EMBL/GenBank/DDBJ databases">
        <authorList>
            <person name="de Groot N.N."/>
        </authorList>
    </citation>
    <scope>NUCLEOTIDE SEQUENCE [LARGE SCALE GENOMIC DNA]</scope>
    <source>
        <strain evidence="2 3">CGMCC 4.3143</strain>
    </source>
</reference>
<dbReference type="InterPro" id="IPR018713">
    <property type="entry name" value="MPAB/Lcp_cat_dom"/>
</dbReference>